<organism evidence="2 3">
    <name type="scientific">Illadopsis cleaveri</name>
    <name type="common">blackcap illadopsis</name>
    <dbReference type="NCBI Taxonomy" id="201329"/>
    <lineage>
        <taxon>Eukaryota</taxon>
        <taxon>Metazoa</taxon>
        <taxon>Chordata</taxon>
        <taxon>Craniata</taxon>
        <taxon>Vertebrata</taxon>
        <taxon>Euteleostomi</taxon>
        <taxon>Archelosauria</taxon>
        <taxon>Archosauria</taxon>
        <taxon>Dinosauria</taxon>
        <taxon>Saurischia</taxon>
        <taxon>Theropoda</taxon>
        <taxon>Coelurosauria</taxon>
        <taxon>Aves</taxon>
        <taxon>Neognathae</taxon>
        <taxon>Neoaves</taxon>
        <taxon>Telluraves</taxon>
        <taxon>Australaves</taxon>
        <taxon>Passeriformes</taxon>
        <taxon>Sylvioidea</taxon>
        <taxon>Timaliidae</taxon>
        <taxon>Illadopsis</taxon>
    </lineage>
</organism>
<dbReference type="Pfam" id="PF22314">
    <property type="entry name" value="NPC1_MLD"/>
    <property type="match status" value="1"/>
</dbReference>
<feature type="non-terminal residue" evidence="2">
    <location>
        <position position="118"/>
    </location>
</feature>
<dbReference type="EMBL" id="VXBB01002641">
    <property type="protein sequence ID" value="NXM53284.1"/>
    <property type="molecule type" value="Genomic_DNA"/>
</dbReference>
<reference evidence="2 3" key="1">
    <citation type="submission" date="2019-09" db="EMBL/GenBank/DDBJ databases">
        <title>Bird 10,000 Genomes (B10K) Project - Family phase.</title>
        <authorList>
            <person name="Zhang G."/>
        </authorList>
    </citation>
    <scope>NUCLEOTIDE SEQUENCE [LARGE SCALE GENOMIC DNA]</scope>
    <source>
        <strain evidence="2">B10K-DU-002-01</strain>
        <tissue evidence="2">Muscle</tissue>
    </source>
</reference>
<comment type="caution">
    <text evidence="2">The sequence shown here is derived from an EMBL/GenBank/DDBJ whole genome shotgun (WGS) entry which is preliminary data.</text>
</comment>
<dbReference type="PANTHER" id="PTHR45727">
    <property type="entry name" value="NPC INTRACELLULAR CHOLESTEROL TRANSPORTER 1"/>
    <property type="match status" value="1"/>
</dbReference>
<evidence type="ECO:0000313" key="2">
    <source>
        <dbReference type="EMBL" id="NXM53284.1"/>
    </source>
</evidence>
<dbReference type="AlphaFoldDB" id="A0A7L1BIL4"/>
<evidence type="ECO:0000313" key="3">
    <source>
        <dbReference type="Proteomes" id="UP000534634"/>
    </source>
</evidence>
<evidence type="ECO:0000259" key="1">
    <source>
        <dbReference type="PROSITE" id="PS51022"/>
    </source>
</evidence>
<accession>A0A7L1BIL4</accession>
<gene>
    <name evidence="2" type="primary">Npc1l1_1</name>
    <name evidence="2" type="ORF">ILLCLE_R15357</name>
</gene>
<feature type="non-terminal residue" evidence="2">
    <location>
        <position position="1"/>
    </location>
</feature>
<dbReference type="PANTHER" id="PTHR45727:SF3">
    <property type="entry name" value="NPC1-LIKE INTRACELLULAR CHOLESTEROL TRANSPORTER 1"/>
    <property type="match status" value="1"/>
</dbReference>
<dbReference type="PROSITE" id="PS51022">
    <property type="entry name" value="L27"/>
    <property type="match status" value="1"/>
</dbReference>
<dbReference type="GO" id="GO:0030299">
    <property type="term" value="P:intestinal cholesterol absorption"/>
    <property type="evidence" value="ECO:0007669"/>
    <property type="project" value="TreeGrafter"/>
</dbReference>
<protein>
    <submittedName>
        <fullName evidence="2">NPCL1 protein</fullName>
    </submittedName>
</protein>
<feature type="domain" description="L27" evidence="1">
    <location>
        <begin position="1"/>
        <end position="28"/>
    </location>
</feature>
<dbReference type="InterPro" id="IPR053956">
    <property type="entry name" value="NPC1_MLD"/>
</dbReference>
<sequence length="118" mass="12851">FSGVLSLDVLRALLELQDRLAATTAWAPRAGRNVTLQDVCYAPLNPAEPGVGDCAVSSVTQYFQNNRSHLELSAWQQDGQSPGTVDWHDHLIYCVNSPLSFKDITALELSCMAEYGGP</sequence>
<keyword evidence="3" id="KW-1185">Reference proteome</keyword>
<proteinExistence type="predicted"/>
<dbReference type="GO" id="GO:0015918">
    <property type="term" value="P:sterol transport"/>
    <property type="evidence" value="ECO:0007669"/>
    <property type="project" value="TreeGrafter"/>
</dbReference>
<dbReference type="GO" id="GO:0015485">
    <property type="term" value="F:cholesterol binding"/>
    <property type="evidence" value="ECO:0007669"/>
    <property type="project" value="TreeGrafter"/>
</dbReference>
<dbReference type="Proteomes" id="UP000534634">
    <property type="component" value="Unassembled WGS sequence"/>
</dbReference>
<dbReference type="GO" id="GO:0042632">
    <property type="term" value="P:cholesterol homeostasis"/>
    <property type="evidence" value="ECO:0007669"/>
    <property type="project" value="TreeGrafter"/>
</dbReference>
<dbReference type="InterPro" id="IPR004172">
    <property type="entry name" value="L27_dom"/>
</dbReference>
<dbReference type="GO" id="GO:0005886">
    <property type="term" value="C:plasma membrane"/>
    <property type="evidence" value="ECO:0007669"/>
    <property type="project" value="TreeGrafter"/>
</dbReference>
<name>A0A7L1BIL4_9PASS</name>